<dbReference type="EMBL" id="MEUT01000045">
    <property type="protein sequence ID" value="OGC49694.1"/>
    <property type="molecule type" value="Genomic_DNA"/>
</dbReference>
<evidence type="ECO:0000313" key="1">
    <source>
        <dbReference type="EMBL" id="OGC49694.1"/>
    </source>
</evidence>
<protein>
    <submittedName>
        <fullName evidence="1">Uncharacterized protein</fullName>
    </submittedName>
</protein>
<comment type="caution">
    <text evidence="1">The sequence shown here is derived from an EMBL/GenBank/DDBJ whole genome shotgun (WGS) entry which is preliminary data.</text>
</comment>
<dbReference type="STRING" id="1802610.A2W32_01900"/>
<gene>
    <name evidence="1" type="ORF">A2W32_01900</name>
</gene>
<evidence type="ECO:0000313" key="2">
    <source>
        <dbReference type="Proteomes" id="UP000177371"/>
    </source>
</evidence>
<dbReference type="AlphaFoldDB" id="A0A1F4UXM4"/>
<dbReference type="Proteomes" id="UP000177371">
    <property type="component" value="Unassembled WGS sequence"/>
</dbReference>
<accession>A0A1F4UXM4</accession>
<organism evidence="1 2">
    <name type="scientific">candidate division WWE3 bacterium RBG_16_37_10</name>
    <dbReference type="NCBI Taxonomy" id="1802610"/>
    <lineage>
        <taxon>Bacteria</taxon>
        <taxon>Katanobacteria</taxon>
    </lineage>
</organism>
<name>A0A1F4UXM4_UNCKA</name>
<sequence>MALHNTVFKQQIWEFFCDDLESCLTVSKLKQSNPNAPFKGGLNFTATLAIFSVIELCAGWWKGTAPTSDVIASFIQRYLSKYYVRFKDKTLAKKFYEVFRNGLSHQWSPKASGVAMDFNGNWLINKTGEIGQEEILLLNVPTFYYVAKQGLEDFEKELNENEEMRKLFEARYNKIVEGDYKEMRILRGMLENQNE</sequence>
<proteinExistence type="predicted"/>
<reference evidence="1 2" key="1">
    <citation type="journal article" date="2016" name="Nat. Commun.">
        <title>Thousands of microbial genomes shed light on interconnected biogeochemical processes in an aquifer system.</title>
        <authorList>
            <person name="Anantharaman K."/>
            <person name="Brown C.T."/>
            <person name="Hug L.A."/>
            <person name="Sharon I."/>
            <person name="Castelle C.J."/>
            <person name="Probst A.J."/>
            <person name="Thomas B.C."/>
            <person name="Singh A."/>
            <person name="Wilkins M.J."/>
            <person name="Karaoz U."/>
            <person name="Brodie E.L."/>
            <person name="Williams K.H."/>
            <person name="Hubbard S.S."/>
            <person name="Banfield J.F."/>
        </authorList>
    </citation>
    <scope>NUCLEOTIDE SEQUENCE [LARGE SCALE GENOMIC DNA]</scope>
</reference>